<proteinExistence type="predicted"/>
<protein>
    <submittedName>
        <fullName evidence="1">Membrane protein</fullName>
    </submittedName>
</protein>
<gene>
    <name evidence="1" type="ORF">MBAV_001106</name>
</gene>
<evidence type="ECO:0000313" key="2">
    <source>
        <dbReference type="Proteomes" id="UP000033423"/>
    </source>
</evidence>
<sequence length="115" mass="12148">MDTKEIAAHVGAFWVQPCASLPRLKTPFPVGRGGGAYLVTTLACCVIFDVLAYSTPVCLFSCYLIEGVLFGCSASCGGVRKINGLRRSGGGSGCSKIQDTLLDFTGFFECVNLPQ</sequence>
<dbReference type="Proteomes" id="UP000033423">
    <property type="component" value="Unassembled WGS sequence"/>
</dbReference>
<dbReference type="AlphaFoldDB" id="A0A0F3GXQ5"/>
<keyword evidence="2" id="KW-1185">Reference proteome</keyword>
<organism evidence="1 2">
    <name type="scientific">Candidatus Magnetobacterium bavaricum</name>
    <dbReference type="NCBI Taxonomy" id="29290"/>
    <lineage>
        <taxon>Bacteria</taxon>
        <taxon>Pseudomonadati</taxon>
        <taxon>Nitrospirota</taxon>
        <taxon>Thermodesulfovibrionia</taxon>
        <taxon>Thermodesulfovibrionales</taxon>
        <taxon>Candidatus Magnetobacteriaceae</taxon>
        <taxon>Candidatus Magnetobacterium</taxon>
    </lineage>
</organism>
<reference evidence="1 2" key="1">
    <citation type="submission" date="2015-02" db="EMBL/GenBank/DDBJ databases">
        <title>Single-cell genomics of uncultivated deep-branching MTB reveals a conserved set of magnetosome genes.</title>
        <authorList>
            <person name="Kolinko S."/>
            <person name="Richter M."/>
            <person name="Glockner F.O."/>
            <person name="Brachmann A."/>
            <person name="Schuler D."/>
        </authorList>
    </citation>
    <scope>NUCLEOTIDE SEQUENCE [LARGE SCALE GENOMIC DNA]</scope>
    <source>
        <strain evidence="1">TM-1</strain>
    </source>
</reference>
<accession>A0A0F3GXQ5</accession>
<dbReference type="EMBL" id="LACI01000491">
    <property type="protein sequence ID" value="KJU86691.1"/>
    <property type="molecule type" value="Genomic_DNA"/>
</dbReference>
<comment type="caution">
    <text evidence="1">The sequence shown here is derived from an EMBL/GenBank/DDBJ whole genome shotgun (WGS) entry which is preliminary data.</text>
</comment>
<name>A0A0F3GXQ5_9BACT</name>
<evidence type="ECO:0000313" key="1">
    <source>
        <dbReference type="EMBL" id="KJU86691.1"/>
    </source>
</evidence>